<protein>
    <submittedName>
        <fullName evidence="3">AMP-binding protein</fullName>
    </submittedName>
</protein>
<feature type="transmembrane region" description="Helical" evidence="1">
    <location>
        <begin position="88"/>
        <end position="109"/>
    </location>
</feature>
<feature type="domain" description="AMP-dependent synthetase/ligase" evidence="2">
    <location>
        <begin position="39"/>
        <end position="211"/>
    </location>
</feature>
<comment type="caution">
    <text evidence="3">The sequence shown here is derived from an EMBL/GenBank/DDBJ whole genome shotgun (WGS) entry which is preliminary data.</text>
</comment>
<dbReference type="InterPro" id="IPR050237">
    <property type="entry name" value="ATP-dep_AMP-bd_enzyme"/>
</dbReference>
<dbReference type="AlphaFoldDB" id="A0A8I1KLU1"/>
<dbReference type="EMBL" id="JAEMUK010000029">
    <property type="protein sequence ID" value="MBJ7544063.1"/>
    <property type="molecule type" value="Genomic_DNA"/>
</dbReference>
<dbReference type="RefSeq" id="WP_199502425.1">
    <property type="nucleotide sequence ID" value="NZ_JAEMUK010000029.1"/>
</dbReference>
<name>A0A8I1KLU1_9HYPH</name>
<accession>A0A8I1KLU1</accession>
<evidence type="ECO:0000313" key="3">
    <source>
        <dbReference type="EMBL" id="MBJ7544063.1"/>
    </source>
</evidence>
<dbReference type="PANTHER" id="PTHR43767:SF1">
    <property type="entry name" value="NONRIBOSOMAL PEPTIDE SYNTHASE PES1 (EUROFUNG)-RELATED"/>
    <property type="match status" value="1"/>
</dbReference>
<dbReference type="Proteomes" id="UP000623250">
    <property type="component" value="Unassembled WGS sequence"/>
</dbReference>
<keyword evidence="1" id="KW-0812">Transmembrane</keyword>
<dbReference type="SUPFAM" id="SSF56801">
    <property type="entry name" value="Acetyl-CoA synthetase-like"/>
    <property type="match status" value="1"/>
</dbReference>
<evidence type="ECO:0000256" key="1">
    <source>
        <dbReference type="SAM" id="Phobius"/>
    </source>
</evidence>
<dbReference type="Gene3D" id="3.40.50.12780">
    <property type="entry name" value="N-terminal domain of ligase-like"/>
    <property type="match status" value="1"/>
</dbReference>
<gene>
    <name evidence="3" type="ORF">JDN41_10910</name>
</gene>
<keyword evidence="1" id="KW-0472">Membrane</keyword>
<sequence>MNIEYSRWPNDMAELYVAEGLWLGRPLSQIIEDRKKDCAKDLAIICGDRRFSYGDIDQLSSNLAGRLVARGMRVGDTALVQLPNVAEFYIVFFALLKIGVAPVNALFVHRKLELTAYARQIAPRLLIGTRANPLFSDDAFVDVIKEISPNLSVALFLGETNSSSSLDYWINTPSEGANCYAPSASDEVAFFNLSGGSTATPKLIPRTHNDYDYSVRLERVHST</sequence>
<evidence type="ECO:0000259" key="2">
    <source>
        <dbReference type="Pfam" id="PF00501"/>
    </source>
</evidence>
<dbReference type="PANTHER" id="PTHR43767">
    <property type="entry name" value="LONG-CHAIN-FATTY-ACID--COA LIGASE"/>
    <property type="match status" value="1"/>
</dbReference>
<evidence type="ECO:0000313" key="4">
    <source>
        <dbReference type="Proteomes" id="UP000623250"/>
    </source>
</evidence>
<keyword evidence="4" id="KW-1185">Reference proteome</keyword>
<feature type="non-terminal residue" evidence="3">
    <location>
        <position position="223"/>
    </location>
</feature>
<dbReference type="InterPro" id="IPR042099">
    <property type="entry name" value="ANL_N_sf"/>
</dbReference>
<proteinExistence type="predicted"/>
<dbReference type="Pfam" id="PF00501">
    <property type="entry name" value="AMP-binding"/>
    <property type="match status" value="1"/>
</dbReference>
<dbReference type="InterPro" id="IPR000873">
    <property type="entry name" value="AMP-dep_synth/lig_dom"/>
</dbReference>
<reference evidence="3 4" key="1">
    <citation type="submission" date="2020-12" db="EMBL/GenBank/DDBJ databases">
        <title>Revised draft genomes of Rhodomicrobium vannielii ATCC 17100 and Rhodomicrobium udaipurense JA643.</title>
        <authorList>
            <person name="Conners E.M."/>
            <person name="Davenport E.J."/>
            <person name="Bose A."/>
        </authorList>
    </citation>
    <scope>NUCLEOTIDE SEQUENCE [LARGE SCALE GENOMIC DNA]</scope>
    <source>
        <strain evidence="3 4">JA643</strain>
    </source>
</reference>
<keyword evidence="1" id="KW-1133">Transmembrane helix</keyword>
<organism evidence="3 4">
    <name type="scientific">Rhodomicrobium udaipurense</name>
    <dbReference type="NCBI Taxonomy" id="1202716"/>
    <lineage>
        <taxon>Bacteria</taxon>
        <taxon>Pseudomonadati</taxon>
        <taxon>Pseudomonadota</taxon>
        <taxon>Alphaproteobacteria</taxon>
        <taxon>Hyphomicrobiales</taxon>
        <taxon>Hyphomicrobiaceae</taxon>
        <taxon>Rhodomicrobium</taxon>
    </lineage>
</organism>